<evidence type="ECO:0000256" key="6">
    <source>
        <dbReference type="ARBA" id="ARBA00023054"/>
    </source>
</evidence>
<dbReference type="PANTHER" id="PTHR14594">
    <property type="entry name" value="CENTROSOMAL PROTEIN OF 70 KDA"/>
    <property type="match status" value="1"/>
</dbReference>
<evidence type="ECO:0000256" key="5">
    <source>
        <dbReference type="ARBA" id="ARBA00022803"/>
    </source>
</evidence>
<evidence type="ECO:0000256" key="4">
    <source>
        <dbReference type="ARBA" id="ARBA00022490"/>
    </source>
</evidence>
<dbReference type="EMBL" id="WKFB01000325">
    <property type="protein sequence ID" value="KAF6726555.1"/>
    <property type="molecule type" value="Genomic_DNA"/>
</dbReference>
<keyword evidence="7" id="KW-0206">Cytoskeleton</keyword>
<comment type="caution">
    <text evidence="9">The sequence shown here is derived from an EMBL/GenBank/DDBJ whole genome shotgun (WGS) entry which is preliminary data.</text>
</comment>
<keyword evidence="5" id="KW-0802">TPR repeat</keyword>
<protein>
    <recommendedName>
        <fullName evidence="3">Centrosomal protein of 70 kDa</fullName>
    </recommendedName>
</protein>
<evidence type="ECO:0000256" key="7">
    <source>
        <dbReference type="ARBA" id="ARBA00023212"/>
    </source>
</evidence>
<dbReference type="PANTHER" id="PTHR14594:SF1">
    <property type="entry name" value="CENTROSOMAL PROTEIN OF 70 KDA"/>
    <property type="match status" value="1"/>
</dbReference>
<evidence type="ECO:0000256" key="1">
    <source>
        <dbReference type="ARBA" id="ARBA00004300"/>
    </source>
</evidence>
<keyword evidence="6" id="KW-0175">Coiled coil</keyword>
<dbReference type="GO" id="GO:0005813">
    <property type="term" value="C:centrosome"/>
    <property type="evidence" value="ECO:0007669"/>
    <property type="project" value="UniProtKB-SubCell"/>
</dbReference>
<comment type="subunit">
    <text evidence="2">Directly interacts with tubulin-gamma; this interaction determines centrosomal localization.</text>
</comment>
<proteinExistence type="predicted"/>
<gene>
    <name evidence="9" type="ORF">FQA47_017020</name>
</gene>
<dbReference type="GO" id="GO:0060271">
    <property type="term" value="P:cilium assembly"/>
    <property type="evidence" value="ECO:0007669"/>
    <property type="project" value="InterPro"/>
</dbReference>
<evidence type="ECO:0000256" key="2">
    <source>
        <dbReference type="ARBA" id="ARBA00011832"/>
    </source>
</evidence>
<dbReference type="Proteomes" id="UP000646548">
    <property type="component" value="Unassembled WGS sequence"/>
</dbReference>
<sequence>MLSDIRAVIRGPAPPAKLRSPAPSTELDLELSDFQALLPVLEDWAGQRRRLKDLQDLLVDLAGRSVPPQRPRHGSAAAVKVEDLILLVEDLLENAFKDPEQRLRSPTPYTLSAMVSHFQTLFDVPSLTGVYPRMNEVYTRLAEMTNAMRSLKDVLDLGSSDPVRPGGRSARSCSHAAVFLFADGRATPAEVVDRASALASAQPPGLQDLLEQADIDSIIVKVKQHDEFLQPSTASSPTSLLTLGVTHLDEILPALKALKRSAA</sequence>
<comment type="function">
    <text evidence="8">Plays a role in the organization of both preexisting and nascent microtubules in interphase cells. During mitosis, required for the organization and orientation of the mitotic spindle.</text>
</comment>
<comment type="subcellular location">
    <subcellularLocation>
        <location evidence="1">Cytoplasm</location>
        <location evidence="1">Cytoskeleton</location>
        <location evidence="1">Microtubule organizing center</location>
        <location evidence="1">Centrosome</location>
    </subcellularLocation>
</comment>
<evidence type="ECO:0000256" key="8">
    <source>
        <dbReference type="ARBA" id="ARBA00025273"/>
    </source>
</evidence>
<accession>A0A834CGS4</accession>
<keyword evidence="4" id="KW-0963">Cytoplasm</keyword>
<evidence type="ECO:0000256" key="3">
    <source>
        <dbReference type="ARBA" id="ARBA00018408"/>
    </source>
</evidence>
<dbReference type="GO" id="GO:0043015">
    <property type="term" value="F:gamma-tubulin binding"/>
    <property type="evidence" value="ECO:0007669"/>
    <property type="project" value="InterPro"/>
</dbReference>
<evidence type="ECO:0000313" key="10">
    <source>
        <dbReference type="Proteomes" id="UP000646548"/>
    </source>
</evidence>
<reference evidence="9" key="1">
    <citation type="journal article" name="BMC Genomics">
        <title>Long-read sequencing and de novo genome assembly of marine medaka (Oryzias melastigma).</title>
        <authorList>
            <person name="Liang P."/>
            <person name="Saqib H.S.A."/>
            <person name="Ni X."/>
            <person name="Shen Y."/>
        </authorList>
    </citation>
    <scope>NUCLEOTIDE SEQUENCE</scope>
    <source>
        <strain evidence="9">Bigg-433</strain>
    </source>
</reference>
<dbReference type="GO" id="GO:0070507">
    <property type="term" value="P:regulation of microtubule cytoskeleton organization"/>
    <property type="evidence" value="ECO:0007669"/>
    <property type="project" value="InterPro"/>
</dbReference>
<name>A0A834CGS4_ORYME</name>
<organism evidence="9 10">
    <name type="scientific">Oryzias melastigma</name>
    <name type="common">Marine medaka</name>
    <dbReference type="NCBI Taxonomy" id="30732"/>
    <lineage>
        <taxon>Eukaryota</taxon>
        <taxon>Metazoa</taxon>
        <taxon>Chordata</taxon>
        <taxon>Craniata</taxon>
        <taxon>Vertebrata</taxon>
        <taxon>Euteleostomi</taxon>
        <taxon>Actinopterygii</taxon>
        <taxon>Neopterygii</taxon>
        <taxon>Teleostei</taxon>
        <taxon>Neoteleostei</taxon>
        <taxon>Acanthomorphata</taxon>
        <taxon>Ovalentaria</taxon>
        <taxon>Atherinomorphae</taxon>
        <taxon>Beloniformes</taxon>
        <taxon>Adrianichthyidae</taxon>
        <taxon>Oryziinae</taxon>
        <taxon>Oryzias</taxon>
    </lineage>
</organism>
<dbReference type="InterPro" id="IPR037692">
    <property type="entry name" value="CEP70"/>
</dbReference>
<dbReference type="AlphaFoldDB" id="A0A834CGS4"/>
<evidence type="ECO:0000313" key="9">
    <source>
        <dbReference type="EMBL" id="KAF6726555.1"/>
    </source>
</evidence>